<evidence type="ECO:0000256" key="5">
    <source>
        <dbReference type="ARBA" id="ARBA00022553"/>
    </source>
</evidence>
<dbReference type="RefSeq" id="WP_184770775.1">
    <property type="nucleotide sequence ID" value="NZ_JACHGI010000009.1"/>
</dbReference>
<keyword evidence="8 13" id="KW-0418">Kinase</keyword>
<accession>A0A8E1WHA3</accession>
<evidence type="ECO:0000313" key="14">
    <source>
        <dbReference type="Proteomes" id="UP000532373"/>
    </source>
</evidence>
<dbReference type="CDD" id="cd00082">
    <property type="entry name" value="HisKA"/>
    <property type="match status" value="1"/>
</dbReference>
<dbReference type="Pfam" id="PF00672">
    <property type="entry name" value="HAMP"/>
    <property type="match status" value="1"/>
</dbReference>
<dbReference type="CDD" id="cd06225">
    <property type="entry name" value="HAMP"/>
    <property type="match status" value="1"/>
</dbReference>
<evidence type="ECO:0000259" key="12">
    <source>
        <dbReference type="PROSITE" id="PS50885"/>
    </source>
</evidence>
<evidence type="ECO:0000256" key="6">
    <source>
        <dbReference type="ARBA" id="ARBA00022679"/>
    </source>
</evidence>
<keyword evidence="7" id="KW-0547">Nucleotide-binding</keyword>
<dbReference type="GO" id="GO:0005524">
    <property type="term" value="F:ATP binding"/>
    <property type="evidence" value="ECO:0007669"/>
    <property type="project" value="UniProtKB-KW"/>
</dbReference>
<dbReference type="SMART" id="SM00387">
    <property type="entry name" value="HATPase_c"/>
    <property type="match status" value="1"/>
</dbReference>
<evidence type="ECO:0000256" key="4">
    <source>
        <dbReference type="ARBA" id="ARBA00022475"/>
    </source>
</evidence>
<comment type="caution">
    <text evidence="13">The sequence shown here is derived from an EMBL/GenBank/DDBJ whole genome shotgun (WGS) entry which is preliminary data.</text>
</comment>
<dbReference type="InterPro" id="IPR003660">
    <property type="entry name" value="HAMP_dom"/>
</dbReference>
<evidence type="ECO:0000256" key="1">
    <source>
        <dbReference type="ARBA" id="ARBA00000085"/>
    </source>
</evidence>
<dbReference type="Proteomes" id="UP000532373">
    <property type="component" value="Unassembled WGS sequence"/>
</dbReference>
<dbReference type="InterPro" id="IPR005467">
    <property type="entry name" value="His_kinase_dom"/>
</dbReference>
<dbReference type="AlphaFoldDB" id="A0A8E1WHA3"/>
<dbReference type="PANTHER" id="PTHR44936">
    <property type="entry name" value="SENSOR PROTEIN CREC"/>
    <property type="match status" value="1"/>
</dbReference>
<evidence type="ECO:0000256" key="8">
    <source>
        <dbReference type="ARBA" id="ARBA00022777"/>
    </source>
</evidence>
<dbReference type="SMART" id="SM00388">
    <property type="entry name" value="HisKA"/>
    <property type="match status" value="1"/>
</dbReference>
<keyword evidence="10" id="KW-0812">Transmembrane</keyword>
<evidence type="ECO:0000313" key="13">
    <source>
        <dbReference type="EMBL" id="MBB6468348.1"/>
    </source>
</evidence>
<dbReference type="InterPro" id="IPR003661">
    <property type="entry name" value="HisK_dim/P_dom"/>
</dbReference>
<feature type="transmembrane region" description="Helical" evidence="10">
    <location>
        <begin position="239"/>
        <end position="260"/>
    </location>
</feature>
<dbReference type="PRINTS" id="PR00344">
    <property type="entry name" value="BCTRLSENSOR"/>
</dbReference>
<evidence type="ECO:0000256" key="7">
    <source>
        <dbReference type="ARBA" id="ARBA00022741"/>
    </source>
</evidence>
<dbReference type="Pfam" id="PF02518">
    <property type="entry name" value="HATPase_c"/>
    <property type="match status" value="1"/>
</dbReference>
<evidence type="ECO:0000256" key="9">
    <source>
        <dbReference type="ARBA" id="ARBA00022840"/>
    </source>
</evidence>
<evidence type="ECO:0000256" key="3">
    <source>
        <dbReference type="ARBA" id="ARBA00012438"/>
    </source>
</evidence>
<protein>
    <recommendedName>
        <fullName evidence="3">histidine kinase</fullName>
        <ecNumber evidence="3">2.7.13.3</ecNumber>
    </recommendedName>
</protein>
<dbReference type="PROSITE" id="PS50109">
    <property type="entry name" value="HIS_KIN"/>
    <property type="match status" value="1"/>
</dbReference>
<evidence type="ECO:0000256" key="10">
    <source>
        <dbReference type="SAM" id="Phobius"/>
    </source>
</evidence>
<dbReference type="InterPro" id="IPR036097">
    <property type="entry name" value="HisK_dim/P_sf"/>
</dbReference>
<gene>
    <name evidence="13" type="ORF">HNQ96_004232</name>
</gene>
<dbReference type="SUPFAM" id="SSF55874">
    <property type="entry name" value="ATPase domain of HSP90 chaperone/DNA topoisomerase II/histidine kinase"/>
    <property type="match status" value="1"/>
</dbReference>
<comment type="catalytic activity">
    <reaction evidence="1">
        <text>ATP + protein L-histidine = ADP + protein N-phospho-L-histidine.</text>
        <dbReference type="EC" id="2.7.13.3"/>
    </reaction>
</comment>
<dbReference type="InterPro" id="IPR004358">
    <property type="entry name" value="Sig_transdc_His_kin-like_C"/>
</dbReference>
<dbReference type="InterPro" id="IPR003594">
    <property type="entry name" value="HATPase_dom"/>
</dbReference>
<name>A0A8E1WHA3_9HYPH</name>
<keyword evidence="6" id="KW-0808">Transferase</keyword>
<dbReference type="EC" id="2.7.13.3" evidence="3"/>
<reference evidence="13 14" key="1">
    <citation type="submission" date="2020-08" db="EMBL/GenBank/DDBJ databases">
        <title>Genomic Encyclopedia of Type Strains, Phase IV (KMG-IV): sequencing the most valuable type-strain genomes for metagenomic binning, comparative biology and taxonomic classification.</title>
        <authorList>
            <person name="Goeker M."/>
        </authorList>
    </citation>
    <scope>NUCLEOTIDE SEQUENCE [LARGE SCALE GENOMIC DNA]</scope>
    <source>
        <strain evidence="13 14">DSM 17454</strain>
    </source>
</reference>
<dbReference type="InterPro" id="IPR050980">
    <property type="entry name" value="2C_sensor_his_kinase"/>
</dbReference>
<keyword evidence="5" id="KW-0597">Phosphoprotein</keyword>
<dbReference type="Pfam" id="PF00512">
    <property type="entry name" value="HisKA"/>
    <property type="match status" value="1"/>
</dbReference>
<evidence type="ECO:0000259" key="11">
    <source>
        <dbReference type="PROSITE" id="PS50109"/>
    </source>
</evidence>
<dbReference type="GO" id="GO:0000155">
    <property type="term" value="F:phosphorelay sensor kinase activity"/>
    <property type="evidence" value="ECO:0007669"/>
    <property type="project" value="InterPro"/>
</dbReference>
<keyword evidence="10" id="KW-1133">Transmembrane helix</keyword>
<dbReference type="Gene3D" id="6.10.340.10">
    <property type="match status" value="1"/>
</dbReference>
<feature type="domain" description="Histidine kinase" evidence="11">
    <location>
        <begin position="323"/>
        <end position="511"/>
    </location>
</feature>
<sequence length="511" mass="55034">MTQIARKWRPSMSLVVALVCASLLAVPIVATLALQIGTNRLVNETEASLIKQAAIYAGAYVVAIEAGSPEAGGSLPGYYLPPPKRIFWSAASRTFRPLLNLRQDVVEPVRPDPVPTTERLDPRYLRIAPGLSALADNASRTTLSTVVFLDHQGIDMLAREPASFASVPEVRQALQGDVGAALRWRSDAGTRFRLAALGGGTGFRVLIAYPVISQNRVIGAVYLSRTAPGLTEYFAGERIAFSVLVAVTLLSAAVVGTLLVRTMLRPIRALRDQSRAVASGGHFELAPLGHYGMREIAELGEAVITMAGTLSRRSKEIGIYTNHVTHELKSPVTSIMGAAELLEDGHLSNEAQHSLIGTIKAQGQRMDLLLHQLRDMTRSRESLRGKPGRIREMLPEITELDISLAPLDAVLPLSVAHGQTVLSHMAQNARHHGATRLELVWAGRILRLSDNGTGFADIDLGRLAEPFFTTRREEGGTGLGLAIVVAILELYGARLTPVANIGGAVFEIAFD</sequence>
<evidence type="ECO:0000256" key="2">
    <source>
        <dbReference type="ARBA" id="ARBA00004651"/>
    </source>
</evidence>
<keyword evidence="9" id="KW-0067">ATP-binding</keyword>
<dbReference type="InterPro" id="IPR036890">
    <property type="entry name" value="HATPase_C_sf"/>
</dbReference>
<organism evidence="13 14">
    <name type="scientific">Aminobacter carboxidus</name>
    <dbReference type="NCBI Taxonomy" id="376165"/>
    <lineage>
        <taxon>Bacteria</taxon>
        <taxon>Pseudomonadati</taxon>
        <taxon>Pseudomonadota</taxon>
        <taxon>Alphaproteobacteria</taxon>
        <taxon>Hyphomicrobiales</taxon>
        <taxon>Phyllobacteriaceae</taxon>
        <taxon>Aminobacter</taxon>
    </lineage>
</organism>
<comment type="subcellular location">
    <subcellularLocation>
        <location evidence="2">Cell membrane</location>
        <topology evidence="2">Multi-pass membrane protein</topology>
    </subcellularLocation>
</comment>
<dbReference type="PROSITE" id="PS50885">
    <property type="entry name" value="HAMP"/>
    <property type="match status" value="1"/>
</dbReference>
<proteinExistence type="predicted"/>
<keyword evidence="4" id="KW-1003">Cell membrane</keyword>
<dbReference type="Gene3D" id="3.30.565.10">
    <property type="entry name" value="Histidine kinase-like ATPase, C-terminal domain"/>
    <property type="match status" value="1"/>
</dbReference>
<dbReference type="GO" id="GO:0005886">
    <property type="term" value="C:plasma membrane"/>
    <property type="evidence" value="ECO:0007669"/>
    <property type="project" value="UniProtKB-SubCell"/>
</dbReference>
<dbReference type="PANTHER" id="PTHR44936:SF10">
    <property type="entry name" value="SENSOR PROTEIN RSTB"/>
    <property type="match status" value="1"/>
</dbReference>
<keyword evidence="10" id="KW-0472">Membrane</keyword>
<dbReference type="Gene3D" id="1.10.287.130">
    <property type="match status" value="1"/>
</dbReference>
<dbReference type="EMBL" id="JACHGI010000009">
    <property type="protein sequence ID" value="MBB6468348.1"/>
    <property type="molecule type" value="Genomic_DNA"/>
</dbReference>
<feature type="domain" description="HAMP" evidence="12">
    <location>
        <begin position="261"/>
        <end position="315"/>
    </location>
</feature>
<dbReference type="SUPFAM" id="SSF47384">
    <property type="entry name" value="Homodimeric domain of signal transducing histidine kinase"/>
    <property type="match status" value="1"/>
</dbReference>